<dbReference type="InterPro" id="IPR036378">
    <property type="entry name" value="FAS1_dom_sf"/>
</dbReference>
<name>A0A9W8HZX3_9FUNG</name>
<sequence length="198" mass="21758">MPLRSPDFTAATELGLQLADTHQAVEQQRQVSFGASSRDFGSSGPPVSNMDTRYIFDMDSEGLPTLVDILARERSATIAMDAILRSEPLMRAINGDSADFPDGVTLLLPTNRAFNKLESLPEDLELVMRRHFIPQIVTAQDMKSGIEASAYQKLATLRFTSSQGNIYVQADQRSPVEVRGSGSQARGGIYFLVDELFV</sequence>
<evidence type="ECO:0000313" key="2">
    <source>
        <dbReference type="EMBL" id="KAJ2801222.1"/>
    </source>
</evidence>
<dbReference type="AlphaFoldDB" id="A0A9W8HZX3"/>
<accession>A0A9W8HZX3</accession>
<dbReference type="SUPFAM" id="SSF82153">
    <property type="entry name" value="FAS1 domain"/>
    <property type="match status" value="1"/>
</dbReference>
<dbReference type="Pfam" id="PF02469">
    <property type="entry name" value="Fasciclin"/>
    <property type="match status" value="1"/>
</dbReference>
<comment type="caution">
    <text evidence="2">The sequence shown here is derived from an EMBL/GenBank/DDBJ whole genome shotgun (WGS) entry which is preliminary data.</text>
</comment>
<dbReference type="PROSITE" id="PS50213">
    <property type="entry name" value="FAS1"/>
    <property type="match status" value="1"/>
</dbReference>
<reference evidence="2" key="1">
    <citation type="submission" date="2022-07" db="EMBL/GenBank/DDBJ databases">
        <title>Phylogenomic reconstructions and comparative analyses of Kickxellomycotina fungi.</title>
        <authorList>
            <person name="Reynolds N.K."/>
            <person name="Stajich J.E."/>
            <person name="Barry K."/>
            <person name="Grigoriev I.V."/>
            <person name="Crous P."/>
            <person name="Smith M.E."/>
        </authorList>
    </citation>
    <scope>NUCLEOTIDE SEQUENCE</scope>
    <source>
        <strain evidence="2">NRRL 1565</strain>
    </source>
</reference>
<dbReference type="EMBL" id="JANBUO010000848">
    <property type="protein sequence ID" value="KAJ2801222.1"/>
    <property type="molecule type" value="Genomic_DNA"/>
</dbReference>
<evidence type="ECO:0000313" key="3">
    <source>
        <dbReference type="Proteomes" id="UP001140094"/>
    </source>
</evidence>
<evidence type="ECO:0000259" key="1">
    <source>
        <dbReference type="PROSITE" id="PS50213"/>
    </source>
</evidence>
<feature type="domain" description="FAS1" evidence="1">
    <location>
        <begin position="63"/>
        <end position="197"/>
    </location>
</feature>
<dbReference type="OrthoDB" id="5551751at2759"/>
<keyword evidence="3" id="KW-1185">Reference proteome</keyword>
<organism evidence="2 3">
    <name type="scientific">Coemansia guatemalensis</name>
    <dbReference type="NCBI Taxonomy" id="2761395"/>
    <lineage>
        <taxon>Eukaryota</taxon>
        <taxon>Fungi</taxon>
        <taxon>Fungi incertae sedis</taxon>
        <taxon>Zoopagomycota</taxon>
        <taxon>Kickxellomycotina</taxon>
        <taxon>Kickxellomycetes</taxon>
        <taxon>Kickxellales</taxon>
        <taxon>Kickxellaceae</taxon>
        <taxon>Coemansia</taxon>
    </lineage>
</organism>
<dbReference type="Gene3D" id="2.30.180.10">
    <property type="entry name" value="FAS1 domain"/>
    <property type="match status" value="1"/>
</dbReference>
<gene>
    <name evidence="2" type="ORF">H4R20_003762</name>
</gene>
<dbReference type="Proteomes" id="UP001140094">
    <property type="component" value="Unassembled WGS sequence"/>
</dbReference>
<proteinExistence type="predicted"/>
<dbReference type="InterPro" id="IPR000782">
    <property type="entry name" value="FAS1_domain"/>
</dbReference>
<protein>
    <recommendedName>
        <fullName evidence="1">FAS1 domain-containing protein</fullName>
    </recommendedName>
</protein>